<dbReference type="EMBL" id="CP139965">
    <property type="protein sequence ID" value="WQD78660.1"/>
    <property type="molecule type" value="Genomic_DNA"/>
</dbReference>
<sequence length="312" mass="31943">MSPFFRASPFLLVPLLAVLAACSSTPQKKFQDEELFNSGTSPYLHNFDNDNVRTCEAARRALLSQGYMTTMTRPDTVDATKNFQPGSDSHVVIEFHVVCTQGDAANTSVVYANAVQNGYELKKSDTSASVGLSILGSLSLPIRSNNDAMVKVSSETIQSGTFYDRFFDLMGRYLHNEAQSTPVPGGAIDVTPLPPPIVQHVTAPVAVPVAAPVAASAAKTAPASVETATQATANPAAPANVTAPASTSVAANNTHAANDAATHVANSGTVANNSSIATAASLMGVSATTNSTAAAVATPAAPATPAATPANQ</sequence>
<proteinExistence type="predicted"/>
<dbReference type="RefSeq" id="WP_114809765.1">
    <property type="nucleotide sequence ID" value="NZ_CP139965.1"/>
</dbReference>
<organism evidence="3 4">
    <name type="scientific">Paraburkholderia kururiensis</name>
    <dbReference type="NCBI Taxonomy" id="984307"/>
    <lineage>
        <taxon>Bacteria</taxon>
        <taxon>Pseudomonadati</taxon>
        <taxon>Pseudomonadota</taxon>
        <taxon>Betaproteobacteria</taxon>
        <taxon>Burkholderiales</taxon>
        <taxon>Burkholderiaceae</taxon>
        <taxon>Paraburkholderia</taxon>
    </lineage>
</organism>
<dbReference type="PROSITE" id="PS51257">
    <property type="entry name" value="PROKAR_LIPOPROTEIN"/>
    <property type="match status" value="1"/>
</dbReference>
<dbReference type="InterPro" id="IPR018718">
    <property type="entry name" value="DUF2242"/>
</dbReference>
<keyword evidence="4" id="KW-1185">Reference proteome</keyword>
<name>A0ABZ0WMP5_9BURK</name>
<evidence type="ECO:0000256" key="1">
    <source>
        <dbReference type="SAM" id="MobiDB-lite"/>
    </source>
</evidence>
<feature type="signal peptide" evidence="2">
    <location>
        <begin position="1"/>
        <end position="20"/>
    </location>
</feature>
<feature type="region of interest" description="Disordered" evidence="1">
    <location>
        <begin position="291"/>
        <end position="312"/>
    </location>
</feature>
<evidence type="ECO:0000256" key="2">
    <source>
        <dbReference type="SAM" id="SignalP"/>
    </source>
</evidence>
<keyword evidence="2" id="KW-0732">Signal</keyword>
<dbReference type="Proteomes" id="UP001325479">
    <property type="component" value="Chromosome"/>
</dbReference>
<feature type="region of interest" description="Disordered" evidence="1">
    <location>
        <begin position="229"/>
        <end position="248"/>
    </location>
</feature>
<accession>A0ABZ0WMP5</accession>
<evidence type="ECO:0000313" key="3">
    <source>
        <dbReference type="EMBL" id="WQD78660.1"/>
    </source>
</evidence>
<protein>
    <submittedName>
        <fullName evidence="3">DUF2242 domain-containing protein</fullName>
    </submittedName>
</protein>
<evidence type="ECO:0000313" key="4">
    <source>
        <dbReference type="Proteomes" id="UP001325479"/>
    </source>
</evidence>
<feature type="chain" id="PRO_5047235545" evidence="2">
    <location>
        <begin position="21"/>
        <end position="312"/>
    </location>
</feature>
<gene>
    <name evidence="3" type="ORF">U0042_02830</name>
</gene>
<reference evidence="3 4" key="1">
    <citation type="submission" date="2023-12" db="EMBL/GenBank/DDBJ databases">
        <title>Genome sequencing and assembly of bacterial species from a model synthetic community.</title>
        <authorList>
            <person name="Hogle S.L."/>
        </authorList>
    </citation>
    <scope>NUCLEOTIDE SEQUENCE [LARGE SCALE GENOMIC DNA]</scope>
    <source>
        <strain evidence="3 4">HAMBI 2494</strain>
    </source>
</reference>
<dbReference type="Pfam" id="PF10001">
    <property type="entry name" value="DUF2242"/>
    <property type="match status" value="1"/>
</dbReference>